<comment type="subcellular location">
    <subcellularLocation>
        <location evidence="3">Cytoplasm</location>
    </subcellularLocation>
</comment>
<comment type="subunit">
    <text evidence="3">Homodimer.</text>
</comment>
<dbReference type="InterPro" id="IPR013805">
    <property type="entry name" value="GrpE_CC"/>
</dbReference>
<dbReference type="GO" id="GO:0042803">
    <property type="term" value="F:protein homodimerization activity"/>
    <property type="evidence" value="ECO:0007669"/>
    <property type="project" value="InterPro"/>
</dbReference>
<dbReference type="PROSITE" id="PS01071">
    <property type="entry name" value="GRPE"/>
    <property type="match status" value="1"/>
</dbReference>
<dbReference type="InterPro" id="IPR000740">
    <property type="entry name" value="GrpE"/>
</dbReference>
<evidence type="ECO:0000313" key="6">
    <source>
        <dbReference type="EMBL" id="PIR43965.1"/>
    </source>
</evidence>
<keyword evidence="3" id="KW-0963">Cytoplasm</keyword>
<evidence type="ECO:0000256" key="3">
    <source>
        <dbReference type="HAMAP-Rule" id="MF_01151"/>
    </source>
</evidence>
<comment type="caution">
    <text evidence="6">The sequence shown here is derived from an EMBL/GenBank/DDBJ whole genome shotgun (WGS) entry which is preliminary data.</text>
</comment>
<accession>A0A2H0RDT1</accession>
<dbReference type="AlphaFoldDB" id="A0A2H0RDT1"/>
<proteinExistence type="inferred from homology"/>
<dbReference type="PANTHER" id="PTHR21237">
    <property type="entry name" value="GRPE PROTEIN"/>
    <property type="match status" value="1"/>
</dbReference>
<dbReference type="Proteomes" id="UP000231602">
    <property type="component" value="Unassembled WGS sequence"/>
</dbReference>
<comment type="function">
    <text evidence="3 4">Participates actively in the response to hyperosmotic and heat shock by preventing the aggregation of stress-denatured proteins, in association with DnaK and GrpE. It is the nucleotide exchange factor for DnaK and may function as a thermosensor. Unfolded proteins bind initially to DnaJ; upon interaction with the DnaJ-bound protein, DnaK hydrolyzes its bound ATP, resulting in the formation of a stable complex. GrpE releases ADP from DnaK; ATP binding to DnaK triggers the release of the substrate protein, thus completing the reaction cycle. Several rounds of ATP-dependent interactions between DnaJ, DnaK and GrpE are required for fully efficient folding.</text>
</comment>
<dbReference type="GO" id="GO:0005737">
    <property type="term" value="C:cytoplasm"/>
    <property type="evidence" value="ECO:0007669"/>
    <property type="project" value="UniProtKB-SubCell"/>
</dbReference>
<dbReference type="Pfam" id="PF01025">
    <property type="entry name" value="GrpE"/>
    <property type="match status" value="1"/>
</dbReference>
<evidence type="ECO:0000313" key="7">
    <source>
        <dbReference type="Proteomes" id="UP000231602"/>
    </source>
</evidence>
<dbReference type="SUPFAM" id="SSF51064">
    <property type="entry name" value="Head domain of nucleotide exchange factor GrpE"/>
    <property type="match status" value="1"/>
</dbReference>
<sequence>MGNEIKGNNQNLGEDDKDLESEAIKKERAEYLDGWQRARAELINYKKDESKRFDEFRKISNVIIVRDLINVLDSFDLALEALEKDGKAEKGLYLIRAQFEDVLKSYGLEKIIISIGNLFDPLIQEAIAEVESDELSGTIIEEVEKGYALYGKVIRPSKVKISK</sequence>
<dbReference type="EMBL" id="PCXV01000041">
    <property type="protein sequence ID" value="PIR43965.1"/>
    <property type="molecule type" value="Genomic_DNA"/>
</dbReference>
<keyword evidence="3 4" id="KW-0346">Stress response</keyword>
<dbReference type="GO" id="GO:0051082">
    <property type="term" value="F:unfolded protein binding"/>
    <property type="evidence" value="ECO:0007669"/>
    <property type="project" value="TreeGrafter"/>
</dbReference>
<dbReference type="InterPro" id="IPR009012">
    <property type="entry name" value="GrpE_head"/>
</dbReference>
<dbReference type="GO" id="GO:0051087">
    <property type="term" value="F:protein-folding chaperone binding"/>
    <property type="evidence" value="ECO:0007669"/>
    <property type="project" value="InterPro"/>
</dbReference>
<organism evidence="6 7">
    <name type="scientific">Candidatus Wolfebacteria bacterium CG10_big_fil_rev_8_21_14_0_10_31_9</name>
    <dbReference type="NCBI Taxonomy" id="1975070"/>
    <lineage>
        <taxon>Bacteria</taxon>
        <taxon>Candidatus Wolfeibacteriota</taxon>
    </lineage>
</organism>
<dbReference type="PRINTS" id="PR00773">
    <property type="entry name" value="GRPEPROTEIN"/>
</dbReference>
<dbReference type="PANTHER" id="PTHR21237:SF23">
    <property type="entry name" value="GRPE PROTEIN HOMOLOG, MITOCHONDRIAL"/>
    <property type="match status" value="1"/>
</dbReference>
<dbReference type="Gene3D" id="3.90.20.20">
    <property type="match status" value="1"/>
</dbReference>
<dbReference type="SUPFAM" id="SSF58014">
    <property type="entry name" value="Coiled-coil domain of nucleotide exchange factor GrpE"/>
    <property type="match status" value="1"/>
</dbReference>
<dbReference type="CDD" id="cd00446">
    <property type="entry name" value="GrpE"/>
    <property type="match status" value="1"/>
</dbReference>
<comment type="similarity">
    <text evidence="1 3 5">Belongs to the GrpE family.</text>
</comment>
<evidence type="ECO:0000256" key="1">
    <source>
        <dbReference type="ARBA" id="ARBA00009054"/>
    </source>
</evidence>
<dbReference type="Gene3D" id="2.30.22.10">
    <property type="entry name" value="Head domain of nucleotide exchange factor GrpE"/>
    <property type="match status" value="1"/>
</dbReference>
<keyword evidence="2 3" id="KW-0143">Chaperone</keyword>
<dbReference type="HAMAP" id="MF_01151">
    <property type="entry name" value="GrpE"/>
    <property type="match status" value="1"/>
</dbReference>
<evidence type="ECO:0000256" key="2">
    <source>
        <dbReference type="ARBA" id="ARBA00023186"/>
    </source>
</evidence>
<gene>
    <name evidence="3 6" type="primary">grpE</name>
    <name evidence="6" type="ORF">COV23_02440</name>
</gene>
<name>A0A2H0RDT1_9BACT</name>
<dbReference type="GO" id="GO:0000774">
    <property type="term" value="F:adenyl-nucleotide exchange factor activity"/>
    <property type="evidence" value="ECO:0007669"/>
    <property type="project" value="InterPro"/>
</dbReference>
<reference evidence="6 7" key="1">
    <citation type="submission" date="2017-09" db="EMBL/GenBank/DDBJ databases">
        <title>Depth-based differentiation of microbial function through sediment-hosted aquifers and enrichment of novel symbionts in the deep terrestrial subsurface.</title>
        <authorList>
            <person name="Probst A.J."/>
            <person name="Ladd B."/>
            <person name="Jarett J.K."/>
            <person name="Geller-Mcgrath D.E."/>
            <person name="Sieber C.M."/>
            <person name="Emerson J.B."/>
            <person name="Anantharaman K."/>
            <person name="Thomas B.C."/>
            <person name="Malmstrom R."/>
            <person name="Stieglmeier M."/>
            <person name="Klingl A."/>
            <person name="Woyke T."/>
            <person name="Ryan C.M."/>
            <person name="Banfield J.F."/>
        </authorList>
    </citation>
    <scope>NUCLEOTIDE SEQUENCE [LARGE SCALE GENOMIC DNA]</scope>
    <source>
        <strain evidence="6">CG10_big_fil_rev_8_21_14_0_10_31_9</strain>
    </source>
</reference>
<evidence type="ECO:0000256" key="4">
    <source>
        <dbReference type="RuleBase" id="RU000639"/>
    </source>
</evidence>
<dbReference type="GO" id="GO:0006457">
    <property type="term" value="P:protein folding"/>
    <property type="evidence" value="ECO:0007669"/>
    <property type="project" value="InterPro"/>
</dbReference>
<protein>
    <recommendedName>
        <fullName evidence="3 4">Protein GrpE</fullName>
    </recommendedName>
    <alternativeName>
        <fullName evidence="3">HSP-70 cofactor</fullName>
    </alternativeName>
</protein>
<evidence type="ECO:0000256" key="5">
    <source>
        <dbReference type="RuleBase" id="RU004478"/>
    </source>
</evidence>